<evidence type="ECO:0000256" key="5">
    <source>
        <dbReference type="ARBA" id="ARBA00023027"/>
    </source>
</evidence>
<dbReference type="InterPro" id="IPR036291">
    <property type="entry name" value="NAD(P)-bd_dom_sf"/>
</dbReference>
<dbReference type="Pfam" id="PF00056">
    <property type="entry name" value="Ldh_1_N"/>
    <property type="match status" value="1"/>
</dbReference>
<dbReference type="SUPFAM" id="SSF56327">
    <property type="entry name" value="LDH C-terminal domain-like"/>
    <property type="match status" value="1"/>
</dbReference>
<evidence type="ECO:0000256" key="7">
    <source>
        <dbReference type="RuleBase" id="RU003369"/>
    </source>
</evidence>
<proteinExistence type="inferred from homology"/>
<evidence type="ECO:0000256" key="2">
    <source>
        <dbReference type="ARBA" id="ARBA00012995"/>
    </source>
</evidence>
<dbReference type="FunFam" id="3.40.50.720:FF:000010">
    <property type="entry name" value="Malate dehydrogenase"/>
    <property type="match status" value="1"/>
</dbReference>
<dbReference type="Pfam" id="PF02866">
    <property type="entry name" value="Ldh_1_C"/>
    <property type="match status" value="1"/>
</dbReference>
<dbReference type="Gene3D" id="3.90.110.10">
    <property type="entry name" value="Lactate dehydrogenase/glycoside hydrolase, family 4, C-terminal"/>
    <property type="match status" value="1"/>
</dbReference>
<dbReference type="InterPro" id="IPR010945">
    <property type="entry name" value="Malate_DH_type2"/>
</dbReference>
<dbReference type="InterPro" id="IPR015955">
    <property type="entry name" value="Lactate_DH/Glyco_Ohase_4_C"/>
</dbReference>
<dbReference type="GO" id="GO:0030060">
    <property type="term" value="F:L-malate dehydrogenase (NAD+) activity"/>
    <property type="evidence" value="ECO:0007669"/>
    <property type="project" value="UniProtKB-EC"/>
</dbReference>
<evidence type="ECO:0000259" key="9">
    <source>
        <dbReference type="Pfam" id="PF02866"/>
    </source>
</evidence>
<dbReference type="PANTHER" id="PTHR23382">
    <property type="entry name" value="MALATE DEHYDROGENASE"/>
    <property type="match status" value="1"/>
</dbReference>
<evidence type="ECO:0000259" key="8">
    <source>
        <dbReference type="Pfam" id="PF00056"/>
    </source>
</evidence>
<name>A0A7R9ET33_9NEOP</name>
<dbReference type="PIRSF" id="PIRSF000102">
    <property type="entry name" value="Lac_mal_DH"/>
    <property type="match status" value="1"/>
</dbReference>
<feature type="binding site" evidence="6">
    <location>
        <position position="42"/>
    </location>
    <ligand>
        <name>NAD(+)</name>
        <dbReference type="ChEBI" id="CHEBI:57540"/>
    </ligand>
</feature>
<organism evidence="10">
    <name type="scientific">Timema bartmani</name>
    <dbReference type="NCBI Taxonomy" id="61472"/>
    <lineage>
        <taxon>Eukaryota</taxon>
        <taxon>Metazoa</taxon>
        <taxon>Ecdysozoa</taxon>
        <taxon>Arthropoda</taxon>
        <taxon>Hexapoda</taxon>
        <taxon>Insecta</taxon>
        <taxon>Pterygota</taxon>
        <taxon>Neoptera</taxon>
        <taxon>Polyneoptera</taxon>
        <taxon>Phasmatodea</taxon>
        <taxon>Timematodea</taxon>
        <taxon>Timematoidea</taxon>
        <taxon>Timematidae</taxon>
        <taxon>Timema</taxon>
    </lineage>
</organism>
<dbReference type="Gene3D" id="3.40.50.720">
    <property type="entry name" value="NAD(P)-binding Rossmann-like Domain"/>
    <property type="match status" value="1"/>
</dbReference>
<gene>
    <name evidence="10" type="ORF">TBIB3V08_LOCUS3310</name>
</gene>
<sequence>MRPTIRVAVTGAASQLCSSLLYQIAKGAVFGEQQPLILQLHDSADKIPRMQGDRLDVQSAGFHLIQDIIVTADLEEAIKEADAAFLLNSQANLSGHQHKDVVKATINTFKDIGQAIDRVGKKEILVLIVGHPAFNNAWVCSQCAPTICRKNFTALSLLDLNMAKSFIALRLQVTLDKIHNVIVWGNCSSTVFPDVKYATVEMSGKMMDVYEAVGDDRWLMGNFVQTVQLRHITTMGDPSEVWSLSMAVAVGDHMKSLWCGLPDDSWTCMGVMSDGSYEVPEGIFFSFPVRVHDRNWTIVQARIYNESVKKESGFLETTVVCRQQKAVCVIE</sequence>
<protein>
    <recommendedName>
        <fullName evidence="3">Malate dehydrogenase, cytoplasmic</fullName>
        <ecNumber evidence="2">1.1.1.37</ecNumber>
    </recommendedName>
</protein>
<dbReference type="EMBL" id="OD565093">
    <property type="protein sequence ID" value="CAD7440820.1"/>
    <property type="molecule type" value="Genomic_DNA"/>
</dbReference>
<comment type="similarity">
    <text evidence="1">Belongs to the LDH/MDH superfamily. MDH type 2 family.</text>
</comment>
<dbReference type="InterPro" id="IPR001557">
    <property type="entry name" value="L-lactate/malate_DH"/>
</dbReference>
<feature type="domain" description="Lactate/malate dehydrogenase N-terminal" evidence="8">
    <location>
        <begin position="6"/>
        <end position="152"/>
    </location>
</feature>
<dbReference type="EC" id="1.1.1.37" evidence="2"/>
<dbReference type="GO" id="GO:0006108">
    <property type="term" value="P:malate metabolic process"/>
    <property type="evidence" value="ECO:0007669"/>
    <property type="project" value="InterPro"/>
</dbReference>
<feature type="domain" description="Lactate/malate dehydrogenase C-terminal" evidence="9">
    <location>
        <begin position="158"/>
        <end position="300"/>
    </location>
</feature>
<dbReference type="SUPFAM" id="SSF51735">
    <property type="entry name" value="NAD(P)-binding Rossmann-fold domains"/>
    <property type="match status" value="1"/>
</dbReference>
<dbReference type="InterPro" id="IPR001236">
    <property type="entry name" value="Lactate/malate_DH_N"/>
</dbReference>
<evidence type="ECO:0000256" key="1">
    <source>
        <dbReference type="ARBA" id="ARBA00009613"/>
    </source>
</evidence>
<keyword evidence="5 6" id="KW-0520">NAD</keyword>
<evidence type="ECO:0000313" key="10">
    <source>
        <dbReference type="EMBL" id="CAD7440820.1"/>
    </source>
</evidence>
<keyword evidence="4 7" id="KW-0560">Oxidoreductase</keyword>
<reference evidence="10" key="1">
    <citation type="submission" date="2020-11" db="EMBL/GenBank/DDBJ databases">
        <authorList>
            <person name="Tran Van P."/>
        </authorList>
    </citation>
    <scope>NUCLEOTIDE SEQUENCE</scope>
</reference>
<accession>A0A7R9ET33</accession>
<evidence type="ECO:0000256" key="4">
    <source>
        <dbReference type="ARBA" id="ARBA00023002"/>
    </source>
</evidence>
<dbReference type="AlphaFoldDB" id="A0A7R9ET33"/>
<evidence type="ECO:0000256" key="6">
    <source>
        <dbReference type="PIRSR" id="PIRSR000102-3"/>
    </source>
</evidence>
<dbReference type="InterPro" id="IPR022383">
    <property type="entry name" value="Lactate/malate_DH_C"/>
</dbReference>
<evidence type="ECO:0000256" key="3">
    <source>
        <dbReference type="ARBA" id="ARBA00019899"/>
    </source>
</evidence>